<dbReference type="OrthoDB" id="9801799at2"/>
<dbReference type="CDD" id="cd08498">
    <property type="entry name" value="PBP2_NikA_DppA_OppA_like_2"/>
    <property type="match status" value="1"/>
</dbReference>
<keyword evidence="6" id="KW-1185">Reference proteome</keyword>
<dbReference type="Gene3D" id="3.90.76.10">
    <property type="entry name" value="Dipeptide-binding Protein, Domain 1"/>
    <property type="match status" value="1"/>
</dbReference>
<dbReference type="PANTHER" id="PTHR30290">
    <property type="entry name" value="PERIPLASMIC BINDING COMPONENT OF ABC TRANSPORTER"/>
    <property type="match status" value="1"/>
</dbReference>
<dbReference type="SUPFAM" id="SSF53850">
    <property type="entry name" value="Periplasmic binding protein-like II"/>
    <property type="match status" value="1"/>
</dbReference>
<sequence length="530" mass="58066">MPQHTSSPRRSPRLPRLLLGALLAGALLPAWAADLRIGLSSDVTSLDPHFVNIAPNIAFSDHIFDTLVKSDAKGKLVPGLAESWRALSPTTWEFKLRQGVVFSDGTPLTAEDVVFSLDRPATIQNSPGPFTSYTNQIVKKEAIDAHTVHLHTASAYGPLPLDLISIYVVSKKAAENATTEDFNTGKALIGTGPFKFAAFRKGESIEVTRNERHWGKRPEWDKVSFRILASGAPRLSALLAGDVDVIENVPAADLARLKTNSQVTLAQHTTWRTLFWQLDQFRDQSPFVTDHAGKPLDKNPLKDLRVRQAISKAINRQALVDRSLEGLAVPASNINAPGIFGYNDAIKVDAYDPEGARKLLAEAGYPDGFSLTIHGTNNRYINDEQVVQTVAQFLNRVGIRTKVDTQPVATYFGKARAHEYSFALLGWGSLAADFTLRSIAGTPNPDTGWGTWNWGKYSNPKVDELVAGALAAVEPAERERLAREAAGVALTDLAVIPSHHQLATWALRKGFAYDGRIDEFTFAHEIRSVR</sequence>
<evidence type="ECO:0000256" key="3">
    <source>
        <dbReference type="ARBA" id="ARBA00022729"/>
    </source>
</evidence>
<dbReference type="GO" id="GO:1904680">
    <property type="term" value="F:peptide transmembrane transporter activity"/>
    <property type="evidence" value="ECO:0007669"/>
    <property type="project" value="TreeGrafter"/>
</dbReference>
<reference evidence="5 6" key="1">
    <citation type="submission" date="2019-04" db="EMBL/GenBank/DDBJ databases">
        <title>Azoarcus nasutitermitis sp. nov. isolated from termite nest.</title>
        <authorList>
            <person name="Lin S.-Y."/>
            <person name="Hameed A."/>
            <person name="Hsu Y.-H."/>
            <person name="Young C.-C."/>
        </authorList>
    </citation>
    <scope>NUCLEOTIDE SEQUENCE [LARGE SCALE GENOMIC DNA]</scope>
    <source>
        <strain evidence="5 6">CC-YHH838</strain>
    </source>
</reference>
<keyword evidence="3" id="KW-0732">Signal</keyword>
<dbReference type="Gene3D" id="3.40.190.10">
    <property type="entry name" value="Periplasmic binding protein-like II"/>
    <property type="match status" value="1"/>
</dbReference>
<gene>
    <name evidence="5" type="ORF">E6C76_02505</name>
</gene>
<dbReference type="InterPro" id="IPR039424">
    <property type="entry name" value="SBP_5"/>
</dbReference>
<dbReference type="PIRSF" id="PIRSF002741">
    <property type="entry name" value="MppA"/>
    <property type="match status" value="1"/>
</dbReference>
<comment type="caution">
    <text evidence="5">The sequence shown here is derived from an EMBL/GenBank/DDBJ whole genome shotgun (WGS) entry which is preliminary data.</text>
</comment>
<evidence type="ECO:0000313" key="5">
    <source>
        <dbReference type="EMBL" id="THF67268.1"/>
    </source>
</evidence>
<proteinExistence type="inferred from homology"/>
<dbReference type="GO" id="GO:0043190">
    <property type="term" value="C:ATP-binding cassette (ABC) transporter complex"/>
    <property type="evidence" value="ECO:0007669"/>
    <property type="project" value="InterPro"/>
</dbReference>
<dbReference type="InterPro" id="IPR000914">
    <property type="entry name" value="SBP_5_dom"/>
</dbReference>
<dbReference type="InterPro" id="IPR030678">
    <property type="entry name" value="Peptide/Ni-bd"/>
</dbReference>
<evidence type="ECO:0000313" key="6">
    <source>
        <dbReference type="Proteomes" id="UP000308430"/>
    </source>
</evidence>
<keyword evidence="2" id="KW-0813">Transport</keyword>
<dbReference type="PANTHER" id="PTHR30290:SF9">
    <property type="entry name" value="OLIGOPEPTIDE-BINDING PROTEIN APPA"/>
    <property type="match status" value="1"/>
</dbReference>
<feature type="domain" description="Solute-binding protein family 5" evidence="4">
    <location>
        <begin position="75"/>
        <end position="429"/>
    </location>
</feature>
<evidence type="ECO:0000259" key="4">
    <source>
        <dbReference type="Pfam" id="PF00496"/>
    </source>
</evidence>
<dbReference type="Gene3D" id="3.10.105.10">
    <property type="entry name" value="Dipeptide-binding Protein, Domain 3"/>
    <property type="match status" value="1"/>
</dbReference>
<dbReference type="Pfam" id="PF00496">
    <property type="entry name" value="SBP_bac_5"/>
    <property type="match status" value="1"/>
</dbReference>
<dbReference type="GO" id="GO:0015833">
    <property type="term" value="P:peptide transport"/>
    <property type="evidence" value="ECO:0007669"/>
    <property type="project" value="TreeGrafter"/>
</dbReference>
<dbReference type="EMBL" id="SSOC01000001">
    <property type="protein sequence ID" value="THF67268.1"/>
    <property type="molecule type" value="Genomic_DNA"/>
</dbReference>
<protein>
    <submittedName>
        <fullName evidence="5">ABC transporter substrate-binding protein</fullName>
    </submittedName>
</protein>
<evidence type="ECO:0000256" key="2">
    <source>
        <dbReference type="ARBA" id="ARBA00022448"/>
    </source>
</evidence>
<dbReference type="AlphaFoldDB" id="A0A4S4B3L5"/>
<comment type="similarity">
    <text evidence="1">Belongs to the bacterial solute-binding protein 5 family.</text>
</comment>
<accession>A0A4S4B3L5</accession>
<dbReference type="RefSeq" id="WP_136346677.1">
    <property type="nucleotide sequence ID" value="NZ_SSOC01000001.1"/>
</dbReference>
<evidence type="ECO:0000256" key="1">
    <source>
        <dbReference type="ARBA" id="ARBA00005695"/>
    </source>
</evidence>
<organism evidence="5 6">
    <name type="scientific">Pseudothauera nasutitermitis</name>
    <dbReference type="NCBI Taxonomy" id="2565930"/>
    <lineage>
        <taxon>Bacteria</taxon>
        <taxon>Pseudomonadati</taxon>
        <taxon>Pseudomonadota</taxon>
        <taxon>Betaproteobacteria</taxon>
        <taxon>Rhodocyclales</taxon>
        <taxon>Zoogloeaceae</taxon>
        <taxon>Pseudothauera</taxon>
    </lineage>
</organism>
<dbReference type="Proteomes" id="UP000308430">
    <property type="component" value="Unassembled WGS sequence"/>
</dbReference>
<dbReference type="GO" id="GO:0030288">
    <property type="term" value="C:outer membrane-bounded periplasmic space"/>
    <property type="evidence" value="ECO:0007669"/>
    <property type="project" value="UniProtKB-ARBA"/>
</dbReference>
<name>A0A4S4B3L5_9RHOO</name>